<dbReference type="InterPro" id="IPR003594">
    <property type="entry name" value="HATPase_dom"/>
</dbReference>
<feature type="signal peptide" evidence="7">
    <location>
        <begin position="1"/>
        <end position="20"/>
    </location>
</feature>
<organism evidence="9 10">
    <name type="scientific">Sedimentisphaera salicampi</name>
    <dbReference type="NCBI Taxonomy" id="1941349"/>
    <lineage>
        <taxon>Bacteria</taxon>
        <taxon>Pseudomonadati</taxon>
        <taxon>Planctomycetota</taxon>
        <taxon>Phycisphaerae</taxon>
        <taxon>Sedimentisphaerales</taxon>
        <taxon>Sedimentisphaeraceae</taxon>
        <taxon>Sedimentisphaera</taxon>
    </lineage>
</organism>
<evidence type="ECO:0000313" key="9">
    <source>
        <dbReference type="EMBL" id="ARN56497.1"/>
    </source>
</evidence>
<evidence type="ECO:0000256" key="5">
    <source>
        <dbReference type="ARBA" id="ARBA00022777"/>
    </source>
</evidence>
<dbReference type="Pfam" id="PF02518">
    <property type="entry name" value="HATPase_c"/>
    <property type="match status" value="1"/>
</dbReference>
<dbReference type="KEGG" id="pbp:STSP1_00879"/>
<dbReference type="FunFam" id="3.30.565.10:FF:000006">
    <property type="entry name" value="Sensor histidine kinase WalK"/>
    <property type="match status" value="1"/>
</dbReference>
<dbReference type="SMART" id="SM00387">
    <property type="entry name" value="HATPase_c"/>
    <property type="match status" value="1"/>
</dbReference>
<evidence type="ECO:0000256" key="4">
    <source>
        <dbReference type="ARBA" id="ARBA00022679"/>
    </source>
</evidence>
<keyword evidence="10" id="KW-1185">Reference proteome</keyword>
<evidence type="ECO:0000256" key="6">
    <source>
        <dbReference type="SAM" id="Phobius"/>
    </source>
</evidence>
<dbReference type="Proteomes" id="UP000193334">
    <property type="component" value="Chromosome"/>
</dbReference>
<dbReference type="SUPFAM" id="SSF47384">
    <property type="entry name" value="Homodimeric domain of signal transducing histidine kinase"/>
    <property type="match status" value="1"/>
</dbReference>
<keyword evidence="6" id="KW-0812">Transmembrane</keyword>
<evidence type="ECO:0000259" key="8">
    <source>
        <dbReference type="PROSITE" id="PS50109"/>
    </source>
</evidence>
<dbReference type="SUPFAM" id="SSF55874">
    <property type="entry name" value="ATPase domain of HSP90 chaperone/DNA topoisomerase II/histidine kinase"/>
    <property type="match status" value="1"/>
</dbReference>
<dbReference type="Gene3D" id="1.10.287.130">
    <property type="match status" value="1"/>
</dbReference>
<dbReference type="RefSeq" id="WP_085755185.1">
    <property type="nucleotide sequence ID" value="NZ_CP021023.1"/>
</dbReference>
<feature type="chain" id="PRO_5012416200" description="histidine kinase" evidence="7">
    <location>
        <begin position="21"/>
        <end position="725"/>
    </location>
</feature>
<dbReference type="SMART" id="SM00091">
    <property type="entry name" value="PAS"/>
    <property type="match status" value="1"/>
</dbReference>
<dbReference type="AlphaFoldDB" id="A0A1W6LL56"/>
<dbReference type="GO" id="GO:0000155">
    <property type="term" value="F:phosphorelay sensor kinase activity"/>
    <property type="evidence" value="ECO:0007669"/>
    <property type="project" value="InterPro"/>
</dbReference>
<comment type="catalytic activity">
    <reaction evidence="1">
        <text>ATP + protein L-histidine = ADP + protein N-phospho-L-histidine.</text>
        <dbReference type="EC" id="2.7.13.3"/>
    </reaction>
</comment>
<protein>
    <recommendedName>
        <fullName evidence="2">histidine kinase</fullName>
        <ecNumber evidence="2">2.7.13.3</ecNumber>
    </recommendedName>
</protein>
<dbReference type="Pfam" id="PF00512">
    <property type="entry name" value="HisKA"/>
    <property type="match status" value="1"/>
</dbReference>
<dbReference type="InterPro" id="IPR003661">
    <property type="entry name" value="HisK_dim/P_dom"/>
</dbReference>
<dbReference type="InterPro" id="IPR004358">
    <property type="entry name" value="Sig_transdc_His_kin-like_C"/>
</dbReference>
<dbReference type="SMART" id="SM00388">
    <property type="entry name" value="HisKA"/>
    <property type="match status" value="1"/>
</dbReference>
<dbReference type="InterPro" id="IPR036097">
    <property type="entry name" value="HisK_dim/P_sf"/>
</dbReference>
<evidence type="ECO:0000256" key="3">
    <source>
        <dbReference type="ARBA" id="ARBA00022553"/>
    </source>
</evidence>
<evidence type="ECO:0000313" key="10">
    <source>
        <dbReference type="Proteomes" id="UP000193334"/>
    </source>
</evidence>
<dbReference type="Pfam" id="PF08448">
    <property type="entry name" value="PAS_4"/>
    <property type="match status" value="1"/>
</dbReference>
<dbReference type="InterPro" id="IPR005467">
    <property type="entry name" value="His_kinase_dom"/>
</dbReference>
<keyword evidence="3" id="KW-0597">Phosphoprotein</keyword>
<dbReference type="CDD" id="cd00082">
    <property type="entry name" value="HisKA"/>
    <property type="match status" value="1"/>
</dbReference>
<proteinExistence type="predicted"/>
<dbReference type="Gene3D" id="3.30.565.10">
    <property type="entry name" value="Histidine kinase-like ATPase, C-terminal domain"/>
    <property type="match status" value="1"/>
</dbReference>
<keyword evidence="6" id="KW-0472">Membrane</keyword>
<feature type="transmembrane region" description="Helical" evidence="6">
    <location>
        <begin position="338"/>
        <end position="359"/>
    </location>
</feature>
<dbReference type="Gene3D" id="3.30.450.20">
    <property type="entry name" value="PAS domain"/>
    <property type="match status" value="1"/>
</dbReference>
<dbReference type="PRINTS" id="PR00344">
    <property type="entry name" value="BCTRLSENSOR"/>
</dbReference>
<dbReference type="InterPro" id="IPR000014">
    <property type="entry name" value="PAS"/>
</dbReference>
<dbReference type="NCBIfam" id="TIGR00229">
    <property type="entry name" value="sensory_box"/>
    <property type="match status" value="1"/>
</dbReference>
<dbReference type="STRING" id="1941349.STSP1_00879"/>
<keyword evidence="6" id="KW-1133">Transmembrane helix</keyword>
<dbReference type="PANTHER" id="PTHR43304:SF1">
    <property type="entry name" value="PAC DOMAIN-CONTAINING PROTEIN"/>
    <property type="match status" value="1"/>
</dbReference>
<dbReference type="EC" id="2.7.13.3" evidence="2"/>
<reference evidence="10" key="1">
    <citation type="submission" date="2017-04" db="EMBL/GenBank/DDBJ databases">
        <title>Comparative genomics and description of representatives of a novel lineage of planctomycetes thriving in anoxic sediments.</title>
        <authorList>
            <person name="Spring S."/>
            <person name="Bunk B."/>
            <person name="Sproer C."/>
        </authorList>
    </citation>
    <scope>NUCLEOTIDE SEQUENCE [LARGE SCALE GENOMIC DNA]</scope>
    <source>
        <strain evidence="10">ST-PulAB-D4</strain>
    </source>
</reference>
<dbReference type="SUPFAM" id="SSF55785">
    <property type="entry name" value="PYP-like sensor domain (PAS domain)"/>
    <property type="match status" value="1"/>
</dbReference>
<evidence type="ECO:0000256" key="1">
    <source>
        <dbReference type="ARBA" id="ARBA00000085"/>
    </source>
</evidence>
<accession>A0A1W6LL56</accession>
<sequence length="725" mass="83300" precursor="true">MTAKFLILITVLLSASVLQADNVLVIQSYSPDYEWTKQIQQGITEEIRKSCPETHIYSEYIDAKRVSSEKYFSEFFEMLNTKYQYVSDIDLIITCDNAAYALLKKNDETFYPATGLIACGINWNQTNLLENWNRPVRVFTEHPMVIETVEVVQELFPKRKLAFLCEDNTISGRVSIELFEKHRAEFPKDLEIKYFTNGTLKQISEKLKKNRDEYAILLMNYQRDDEGIYYQTEKVVEIISRLNIPAFVLNYTYMGGAIIGGYPTEPFQEGAIAGKFAGRVLNGKAALAGQSVVDSPHNKLHINLDNLQKFGKDCDAIKHRDPVVSKKPLTAESLINIIGWYSLVTLLLVVIIAILVINFTKRRKAEKKLHSANRYLDTLVRNVPGAIIRCDKEFKCIDYNEYAAELLGFGKKEKLNGKHFCEVTAAINLTDAFDSIKKAIDSGKEFREIFQFPGSSRYYDIRVTQLSSEESSETEILCFIYDISREVKMRLEIEEKKQELERSNSDLEQFAYIASHDLQEPVRMVTCYLDLLESELDSSSQEIWKYIKYAKDGSERINSLIKDLLSYSRAGSNEYEFKAWNLTEIVEESRNSLNPRIDELEAKVDIEELPMIRCDRTQMYRLFTNLLSNALKYHRKDVSPVVIISSEMKDTYWQINVADNGLGISEEYRDKIFEIFKRLNSRSEYEGTGIGLAICKKIVQKHGGSIWVESNSEGGSTFCFTVPII</sequence>
<feature type="domain" description="Histidine kinase" evidence="8">
    <location>
        <begin position="513"/>
        <end position="725"/>
    </location>
</feature>
<evidence type="ECO:0000256" key="2">
    <source>
        <dbReference type="ARBA" id="ARBA00012438"/>
    </source>
</evidence>
<name>A0A1W6LL56_9BACT</name>
<evidence type="ECO:0000256" key="7">
    <source>
        <dbReference type="SAM" id="SignalP"/>
    </source>
</evidence>
<dbReference type="PROSITE" id="PS50109">
    <property type="entry name" value="HIS_KIN"/>
    <property type="match status" value="1"/>
</dbReference>
<dbReference type="InterPro" id="IPR052162">
    <property type="entry name" value="Sensor_kinase/Photoreceptor"/>
</dbReference>
<dbReference type="InterPro" id="IPR035965">
    <property type="entry name" value="PAS-like_dom_sf"/>
</dbReference>
<keyword evidence="4 9" id="KW-0808">Transferase</keyword>
<dbReference type="InterPro" id="IPR036890">
    <property type="entry name" value="HATPase_C_sf"/>
</dbReference>
<dbReference type="Gene3D" id="3.40.50.2300">
    <property type="match status" value="2"/>
</dbReference>
<dbReference type="InterPro" id="IPR013656">
    <property type="entry name" value="PAS_4"/>
</dbReference>
<keyword evidence="7" id="KW-0732">Signal</keyword>
<keyword evidence="5" id="KW-0418">Kinase</keyword>
<gene>
    <name evidence="9" type="primary">cph1_3</name>
    <name evidence="9" type="ORF">STSP1_00879</name>
</gene>
<dbReference type="PANTHER" id="PTHR43304">
    <property type="entry name" value="PHYTOCHROME-LIKE PROTEIN CPH1"/>
    <property type="match status" value="1"/>
</dbReference>
<dbReference type="EMBL" id="CP021023">
    <property type="protein sequence ID" value="ARN56497.1"/>
    <property type="molecule type" value="Genomic_DNA"/>
</dbReference>
<dbReference type="CDD" id="cd00130">
    <property type="entry name" value="PAS"/>
    <property type="match status" value="1"/>
</dbReference>